<keyword evidence="4" id="KW-1185">Reference proteome</keyword>
<dbReference type="Gene3D" id="2.30.30.100">
    <property type="match status" value="1"/>
</dbReference>
<dbReference type="SUPFAM" id="SSF50182">
    <property type="entry name" value="Sm-like ribonucleoproteins"/>
    <property type="match status" value="1"/>
</dbReference>
<evidence type="ECO:0000256" key="1">
    <source>
        <dbReference type="SAM" id="MobiDB-lite"/>
    </source>
</evidence>
<feature type="domain" description="Sm" evidence="2">
    <location>
        <begin position="112"/>
        <end position="218"/>
    </location>
</feature>
<sequence length="220" mass="25144">MADPFCIDFDASSALQHSPDGVDGEGEGSLEDFEKSFAAEQPDIVELICELDQSPVTKSKKQEKRDRVAKLEEMTLSGRKLFEKRVQQQNRSLDLDALHSQWSIGPMSLLLRALRESLRVEVHIRALNRVDRIARGFLVAFDRHFNVLLRDVDEVALPGRKEERAFGRRKQQEQYLPVGMRWQPGGTWPRPLGTCRTVLRRYIACSMIKGDTVVLIRLLS</sequence>
<dbReference type="GO" id="GO:0006398">
    <property type="term" value="P:mRNA 3'-end processing by stem-loop binding and cleavage"/>
    <property type="evidence" value="ECO:0007669"/>
    <property type="project" value="TreeGrafter"/>
</dbReference>
<dbReference type="PANTHER" id="PTHR21415:SF1">
    <property type="entry name" value="U7 SNRNA-ASSOCIATED SM-LIKE PROTEIN LSM11"/>
    <property type="match status" value="1"/>
</dbReference>
<dbReference type="InterPro" id="IPR010920">
    <property type="entry name" value="LSM_dom_sf"/>
</dbReference>
<name>A0A0B1SM96_OESDE</name>
<dbReference type="InterPro" id="IPR039267">
    <property type="entry name" value="Lsm11"/>
</dbReference>
<dbReference type="EMBL" id="KN565775">
    <property type="protein sequence ID" value="KHJ85006.1"/>
    <property type="molecule type" value="Genomic_DNA"/>
</dbReference>
<protein>
    <submittedName>
        <fullName evidence="3">LSM domain protein</fullName>
    </submittedName>
</protein>
<organism evidence="3 4">
    <name type="scientific">Oesophagostomum dentatum</name>
    <name type="common">Nodular worm</name>
    <dbReference type="NCBI Taxonomy" id="61180"/>
    <lineage>
        <taxon>Eukaryota</taxon>
        <taxon>Metazoa</taxon>
        <taxon>Ecdysozoa</taxon>
        <taxon>Nematoda</taxon>
        <taxon>Chromadorea</taxon>
        <taxon>Rhabditida</taxon>
        <taxon>Rhabditina</taxon>
        <taxon>Rhabditomorpha</taxon>
        <taxon>Strongyloidea</taxon>
        <taxon>Strongylidae</taxon>
        <taxon>Oesophagostomum</taxon>
    </lineage>
</organism>
<reference evidence="3 4" key="1">
    <citation type="submission" date="2014-03" db="EMBL/GenBank/DDBJ databases">
        <title>Draft genome of the hookworm Oesophagostomum dentatum.</title>
        <authorList>
            <person name="Mitreva M."/>
        </authorList>
    </citation>
    <scope>NUCLEOTIDE SEQUENCE [LARGE SCALE GENOMIC DNA]</scope>
    <source>
        <strain evidence="3 4">OD-Hann</strain>
    </source>
</reference>
<dbReference type="PANTHER" id="PTHR21415">
    <property type="entry name" value="U7 SNRNA-ASSOCIATED SM-LIKE PROTEIN LSM11"/>
    <property type="match status" value="1"/>
</dbReference>
<dbReference type="SMART" id="SM00651">
    <property type="entry name" value="Sm"/>
    <property type="match status" value="1"/>
</dbReference>
<dbReference type="InterPro" id="IPR001163">
    <property type="entry name" value="Sm_dom_euk/arc"/>
</dbReference>
<dbReference type="OrthoDB" id="10002367at2759"/>
<evidence type="ECO:0000313" key="3">
    <source>
        <dbReference type="EMBL" id="KHJ85006.1"/>
    </source>
</evidence>
<dbReference type="GO" id="GO:0071209">
    <property type="term" value="F:U7 snRNA binding"/>
    <property type="evidence" value="ECO:0007669"/>
    <property type="project" value="InterPro"/>
</dbReference>
<dbReference type="Pfam" id="PF01423">
    <property type="entry name" value="LSM"/>
    <property type="match status" value="1"/>
</dbReference>
<proteinExistence type="predicted"/>
<dbReference type="Proteomes" id="UP000053660">
    <property type="component" value="Unassembled WGS sequence"/>
</dbReference>
<gene>
    <name evidence="3" type="ORF">OESDEN_15273</name>
</gene>
<accession>A0A0B1SM96</accession>
<dbReference type="AlphaFoldDB" id="A0A0B1SM96"/>
<feature type="compositionally biased region" description="Acidic residues" evidence="1">
    <location>
        <begin position="22"/>
        <end position="31"/>
    </location>
</feature>
<evidence type="ECO:0000259" key="2">
    <source>
        <dbReference type="SMART" id="SM00651"/>
    </source>
</evidence>
<evidence type="ECO:0000313" key="4">
    <source>
        <dbReference type="Proteomes" id="UP000053660"/>
    </source>
</evidence>
<feature type="region of interest" description="Disordered" evidence="1">
    <location>
        <begin position="14"/>
        <end position="33"/>
    </location>
</feature>
<dbReference type="GO" id="GO:0005683">
    <property type="term" value="C:U7 snRNP"/>
    <property type="evidence" value="ECO:0007669"/>
    <property type="project" value="TreeGrafter"/>
</dbReference>